<organism evidence="1 2">
    <name type="scientific">Candidatus Caccovicinus merdipullorum</name>
    <dbReference type="NCBI Taxonomy" id="2840724"/>
    <lineage>
        <taxon>Bacteria</taxon>
        <taxon>Bacillati</taxon>
        <taxon>Bacillota</taxon>
        <taxon>Clostridia</taxon>
        <taxon>Eubacteriales</taxon>
        <taxon>Candidatus Caccovicinus</taxon>
    </lineage>
</organism>
<accession>A0A9D1GGI4</accession>
<comment type="caution">
    <text evidence="1">The sequence shown here is derived from an EMBL/GenBank/DDBJ whole genome shotgun (WGS) entry which is preliminary data.</text>
</comment>
<evidence type="ECO:0000313" key="2">
    <source>
        <dbReference type="Proteomes" id="UP000886860"/>
    </source>
</evidence>
<dbReference type="EMBL" id="DVKS01000009">
    <property type="protein sequence ID" value="HIT40560.1"/>
    <property type="molecule type" value="Genomic_DNA"/>
</dbReference>
<gene>
    <name evidence="1" type="ORF">IAB60_00415</name>
</gene>
<name>A0A9D1GGI4_9FIRM</name>
<sequence>FYYHFQDIMDVISWSLQQVSEETLARSIKAGTPREALRLLISDVSENRSMIIRLLDSQRRSEIEALFVRTARGSLQEILRQRPVTLPFPYTNLETALDFWAFGITGLLLSRCLKGPVDADLLAGQILLLIPEELSSPDSQISSSRI</sequence>
<proteinExistence type="predicted"/>
<protein>
    <recommendedName>
        <fullName evidence="3">TetR family transcriptional regulator</fullName>
    </recommendedName>
</protein>
<evidence type="ECO:0008006" key="3">
    <source>
        <dbReference type="Google" id="ProtNLM"/>
    </source>
</evidence>
<dbReference type="Proteomes" id="UP000886860">
    <property type="component" value="Unassembled WGS sequence"/>
</dbReference>
<dbReference type="AlphaFoldDB" id="A0A9D1GGI4"/>
<reference evidence="1" key="2">
    <citation type="journal article" date="2021" name="PeerJ">
        <title>Extensive microbial diversity within the chicken gut microbiome revealed by metagenomics and culture.</title>
        <authorList>
            <person name="Gilroy R."/>
            <person name="Ravi A."/>
            <person name="Getino M."/>
            <person name="Pursley I."/>
            <person name="Horton D.L."/>
            <person name="Alikhan N.F."/>
            <person name="Baker D."/>
            <person name="Gharbi K."/>
            <person name="Hall N."/>
            <person name="Watson M."/>
            <person name="Adriaenssens E.M."/>
            <person name="Foster-Nyarko E."/>
            <person name="Jarju S."/>
            <person name="Secka A."/>
            <person name="Antonio M."/>
            <person name="Oren A."/>
            <person name="Chaudhuri R.R."/>
            <person name="La Ragione R."/>
            <person name="Hildebrand F."/>
            <person name="Pallen M.J."/>
        </authorList>
    </citation>
    <scope>NUCLEOTIDE SEQUENCE</scope>
    <source>
        <strain evidence="1">CHK123-3438</strain>
    </source>
</reference>
<feature type="non-terminal residue" evidence="1">
    <location>
        <position position="1"/>
    </location>
</feature>
<reference evidence="1" key="1">
    <citation type="submission" date="2020-10" db="EMBL/GenBank/DDBJ databases">
        <authorList>
            <person name="Gilroy R."/>
        </authorList>
    </citation>
    <scope>NUCLEOTIDE SEQUENCE</scope>
    <source>
        <strain evidence="1">CHK123-3438</strain>
    </source>
</reference>
<dbReference type="Gene3D" id="1.10.357.10">
    <property type="entry name" value="Tetracycline Repressor, domain 2"/>
    <property type="match status" value="1"/>
</dbReference>
<evidence type="ECO:0000313" key="1">
    <source>
        <dbReference type="EMBL" id="HIT40560.1"/>
    </source>
</evidence>